<dbReference type="GO" id="GO:0000155">
    <property type="term" value="F:phosphorelay sensor kinase activity"/>
    <property type="evidence" value="ECO:0007669"/>
    <property type="project" value="InterPro"/>
</dbReference>
<keyword evidence="7" id="KW-0902">Two-component regulatory system</keyword>
<dbReference type="SMART" id="SM00091">
    <property type="entry name" value="PAS"/>
    <property type="match status" value="1"/>
</dbReference>
<feature type="domain" description="PAS" evidence="10">
    <location>
        <begin position="182"/>
        <end position="253"/>
    </location>
</feature>
<dbReference type="Proteomes" id="UP000627984">
    <property type="component" value="Unassembled WGS sequence"/>
</dbReference>
<dbReference type="InterPro" id="IPR035965">
    <property type="entry name" value="PAS-like_dom_sf"/>
</dbReference>
<dbReference type="InterPro" id="IPR004358">
    <property type="entry name" value="Sig_transdc_His_kin-like_C"/>
</dbReference>
<feature type="domain" description="Histidine kinase" evidence="9">
    <location>
        <begin position="335"/>
        <end position="556"/>
    </location>
</feature>
<dbReference type="CDD" id="cd00082">
    <property type="entry name" value="HisKA"/>
    <property type="match status" value="1"/>
</dbReference>
<dbReference type="PANTHER" id="PTHR43711:SF1">
    <property type="entry name" value="HISTIDINE KINASE 1"/>
    <property type="match status" value="1"/>
</dbReference>
<dbReference type="PROSITE" id="PS50113">
    <property type="entry name" value="PAC"/>
    <property type="match status" value="1"/>
</dbReference>
<dbReference type="InterPro" id="IPR000700">
    <property type="entry name" value="PAS-assoc_C"/>
</dbReference>
<dbReference type="SMART" id="SM00388">
    <property type="entry name" value="HisKA"/>
    <property type="match status" value="1"/>
</dbReference>
<dbReference type="Gene3D" id="3.30.450.40">
    <property type="match status" value="1"/>
</dbReference>
<proteinExistence type="predicted"/>
<reference evidence="12" key="1">
    <citation type="journal article" date="2014" name="Int. J. Syst. Evol. Microbiol.">
        <title>Complete genome sequence of Corynebacterium casei LMG S-19264T (=DSM 44701T), isolated from a smear-ripened cheese.</title>
        <authorList>
            <consortium name="US DOE Joint Genome Institute (JGI-PGF)"/>
            <person name="Walter F."/>
            <person name="Albersmeier A."/>
            <person name="Kalinowski J."/>
            <person name="Ruckert C."/>
        </authorList>
    </citation>
    <scope>NUCLEOTIDE SEQUENCE</scope>
    <source>
        <strain evidence="12">JCM 3093</strain>
    </source>
</reference>
<dbReference type="SUPFAM" id="SSF55785">
    <property type="entry name" value="PYP-like sensor domain (PAS domain)"/>
    <property type="match status" value="1"/>
</dbReference>
<dbReference type="SUPFAM" id="SSF47384">
    <property type="entry name" value="Homodimeric domain of signal transducing histidine kinase"/>
    <property type="match status" value="1"/>
</dbReference>
<keyword evidence="4" id="KW-0597">Phosphoprotein</keyword>
<evidence type="ECO:0000259" key="11">
    <source>
        <dbReference type="PROSITE" id="PS50113"/>
    </source>
</evidence>
<name>A0AA37BKB7_9ACTN</name>
<dbReference type="PRINTS" id="PR00344">
    <property type="entry name" value="BCTRLSENSOR"/>
</dbReference>
<dbReference type="Pfam" id="PF02518">
    <property type="entry name" value="HATPase_c"/>
    <property type="match status" value="1"/>
</dbReference>
<dbReference type="Pfam" id="PF00512">
    <property type="entry name" value="HisKA"/>
    <property type="match status" value="1"/>
</dbReference>
<dbReference type="Gene3D" id="1.10.287.130">
    <property type="match status" value="1"/>
</dbReference>
<dbReference type="CDD" id="cd00130">
    <property type="entry name" value="PAS"/>
    <property type="match status" value="1"/>
</dbReference>
<dbReference type="AlphaFoldDB" id="A0AA37BKB7"/>
<gene>
    <name evidence="12" type="ORF">GCM10010126_46500</name>
</gene>
<dbReference type="InterPro" id="IPR013767">
    <property type="entry name" value="PAS_fold"/>
</dbReference>
<dbReference type="SUPFAM" id="SSF55781">
    <property type="entry name" value="GAF domain-like"/>
    <property type="match status" value="1"/>
</dbReference>
<dbReference type="InterPro" id="IPR036097">
    <property type="entry name" value="HisK_dim/P_sf"/>
</dbReference>
<dbReference type="InterPro" id="IPR005467">
    <property type="entry name" value="His_kinase_dom"/>
</dbReference>
<dbReference type="GO" id="GO:0005886">
    <property type="term" value="C:plasma membrane"/>
    <property type="evidence" value="ECO:0007669"/>
    <property type="project" value="UniProtKB-SubCell"/>
</dbReference>
<feature type="compositionally biased region" description="Gly residues" evidence="8">
    <location>
        <begin position="564"/>
        <end position="581"/>
    </location>
</feature>
<reference evidence="12" key="2">
    <citation type="submission" date="2022-09" db="EMBL/GenBank/DDBJ databases">
        <authorList>
            <person name="Sun Q."/>
            <person name="Ohkuma M."/>
        </authorList>
    </citation>
    <scope>NUCLEOTIDE SEQUENCE</scope>
    <source>
        <strain evidence="12">JCM 3093</strain>
    </source>
</reference>
<keyword evidence="6" id="KW-0418">Kinase</keyword>
<dbReference type="InterPro" id="IPR003594">
    <property type="entry name" value="HATPase_dom"/>
</dbReference>
<dbReference type="PROSITE" id="PS50109">
    <property type="entry name" value="HIS_KIN"/>
    <property type="match status" value="1"/>
</dbReference>
<evidence type="ECO:0000256" key="7">
    <source>
        <dbReference type="ARBA" id="ARBA00023012"/>
    </source>
</evidence>
<evidence type="ECO:0000313" key="13">
    <source>
        <dbReference type="Proteomes" id="UP000627984"/>
    </source>
</evidence>
<dbReference type="InterPro" id="IPR003018">
    <property type="entry name" value="GAF"/>
</dbReference>
<comment type="caution">
    <text evidence="12">The sequence shown here is derived from an EMBL/GenBank/DDBJ whole genome shotgun (WGS) entry which is preliminary data.</text>
</comment>
<dbReference type="Pfam" id="PF13185">
    <property type="entry name" value="GAF_2"/>
    <property type="match status" value="1"/>
</dbReference>
<evidence type="ECO:0000259" key="10">
    <source>
        <dbReference type="PROSITE" id="PS50112"/>
    </source>
</evidence>
<organism evidence="12 13">
    <name type="scientific">Planomonospora parontospora</name>
    <dbReference type="NCBI Taxonomy" id="58119"/>
    <lineage>
        <taxon>Bacteria</taxon>
        <taxon>Bacillati</taxon>
        <taxon>Actinomycetota</taxon>
        <taxon>Actinomycetes</taxon>
        <taxon>Streptosporangiales</taxon>
        <taxon>Streptosporangiaceae</taxon>
        <taxon>Planomonospora</taxon>
    </lineage>
</organism>
<dbReference type="InterPro" id="IPR036890">
    <property type="entry name" value="HATPase_C_sf"/>
</dbReference>
<sequence length="612" mass="66084">MAGTQRDAALVALFDEITTLAQASDDFEAAAHATLGSVCELIGWPLGHLWVPADLGDDFVSADIWAGSIEDFPALREVTLRTLFSPGTGTIGQVVTTGKPVWSRDVTADPLFFRAQQERDLRVRAAFAFPVVAADGVAAVLEFFSEQAAERDEPLLRMLTALGHQLGRVIDRQRVHQLVEGNRHRLRQLIETSMEAFISMDASGRITEWNAVAERMFDRPRQEALGRLLHETIVPPRYRKAEEAGRARFLSTGRSNVLGRRLELAGWRPDGSEFPIEIVVWATREDGEWAFHSFVHDITDRRRAERALREAYEAEQATVARLKELDAAKDAFIATVSHELRTPLTSLIGYLEVMADADAGVVEASPPGRRMLDAMIRNAARLQDLVEDLLAINSINPDRLEVDAAPVPVGEIVEEAVRVTAAAARDSGHGFQVRLDAGAGHVPGDRDLLVRAVGALLSNAVKYSATGTPITVHASAAGQQVAIAVTDTGAGIDADELPHVFERFYRTRYAHEHAIQGVGLGLTIAEAIAEAHGGTVTAVSTPGEGSTFTLNLPVPAPGPDRGRPGGPGGRRTAGGVGGRTGRAGRAVPAPDPARDGHTYTRTFDVYTRTHDI</sequence>
<evidence type="ECO:0000259" key="9">
    <source>
        <dbReference type="PROSITE" id="PS50109"/>
    </source>
</evidence>
<dbReference type="GO" id="GO:0006355">
    <property type="term" value="P:regulation of DNA-templated transcription"/>
    <property type="evidence" value="ECO:0007669"/>
    <property type="project" value="InterPro"/>
</dbReference>
<dbReference type="CDD" id="cd00075">
    <property type="entry name" value="HATPase"/>
    <property type="match status" value="1"/>
</dbReference>
<feature type="domain" description="PAC" evidence="11">
    <location>
        <begin position="260"/>
        <end position="310"/>
    </location>
</feature>
<dbReference type="InterPro" id="IPR029016">
    <property type="entry name" value="GAF-like_dom_sf"/>
</dbReference>
<keyword evidence="5" id="KW-0808">Transferase</keyword>
<dbReference type="SMART" id="SM00065">
    <property type="entry name" value="GAF"/>
    <property type="match status" value="1"/>
</dbReference>
<evidence type="ECO:0000256" key="8">
    <source>
        <dbReference type="SAM" id="MobiDB-lite"/>
    </source>
</evidence>
<feature type="region of interest" description="Disordered" evidence="8">
    <location>
        <begin position="542"/>
        <end position="598"/>
    </location>
</feature>
<evidence type="ECO:0000256" key="2">
    <source>
        <dbReference type="ARBA" id="ARBA00004236"/>
    </source>
</evidence>
<dbReference type="Pfam" id="PF00989">
    <property type="entry name" value="PAS"/>
    <property type="match status" value="1"/>
</dbReference>
<dbReference type="RefSeq" id="WP_191896604.1">
    <property type="nucleotide sequence ID" value="NZ_BMQD01000015.1"/>
</dbReference>
<evidence type="ECO:0000313" key="12">
    <source>
        <dbReference type="EMBL" id="GGK81858.1"/>
    </source>
</evidence>
<evidence type="ECO:0000256" key="5">
    <source>
        <dbReference type="ARBA" id="ARBA00022679"/>
    </source>
</evidence>
<dbReference type="Gene3D" id="3.30.450.20">
    <property type="entry name" value="PAS domain"/>
    <property type="match status" value="1"/>
</dbReference>
<dbReference type="Gene3D" id="3.30.565.10">
    <property type="entry name" value="Histidine kinase-like ATPase, C-terminal domain"/>
    <property type="match status" value="1"/>
</dbReference>
<accession>A0AA37BKB7</accession>
<dbReference type="SMART" id="SM00387">
    <property type="entry name" value="HATPase_c"/>
    <property type="match status" value="1"/>
</dbReference>
<dbReference type="InterPro" id="IPR000014">
    <property type="entry name" value="PAS"/>
</dbReference>
<dbReference type="EMBL" id="BMQD01000015">
    <property type="protein sequence ID" value="GGK81858.1"/>
    <property type="molecule type" value="Genomic_DNA"/>
</dbReference>
<evidence type="ECO:0000256" key="1">
    <source>
        <dbReference type="ARBA" id="ARBA00000085"/>
    </source>
</evidence>
<evidence type="ECO:0000256" key="4">
    <source>
        <dbReference type="ARBA" id="ARBA00022553"/>
    </source>
</evidence>
<dbReference type="SUPFAM" id="SSF55874">
    <property type="entry name" value="ATPase domain of HSP90 chaperone/DNA topoisomerase II/histidine kinase"/>
    <property type="match status" value="1"/>
</dbReference>
<evidence type="ECO:0000256" key="3">
    <source>
        <dbReference type="ARBA" id="ARBA00012438"/>
    </source>
</evidence>
<dbReference type="FunFam" id="3.30.565.10:FF:000006">
    <property type="entry name" value="Sensor histidine kinase WalK"/>
    <property type="match status" value="1"/>
</dbReference>
<comment type="subcellular location">
    <subcellularLocation>
        <location evidence="2">Cell membrane</location>
    </subcellularLocation>
</comment>
<protein>
    <recommendedName>
        <fullName evidence="3">histidine kinase</fullName>
        <ecNumber evidence="3">2.7.13.3</ecNumber>
    </recommendedName>
</protein>
<dbReference type="NCBIfam" id="TIGR00229">
    <property type="entry name" value="sensory_box"/>
    <property type="match status" value="1"/>
</dbReference>
<dbReference type="PANTHER" id="PTHR43711">
    <property type="entry name" value="TWO-COMPONENT HISTIDINE KINASE"/>
    <property type="match status" value="1"/>
</dbReference>
<comment type="catalytic activity">
    <reaction evidence="1">
        <text>ATP + protein L-histidine = ADP + protein N-phospho-L-histidine.</text>
        <dbReference type="EC" id="2.7.13.3"/>
    </reaction>
</comment>
<dbReference type="PROSITE" id="PS50112">
    <property type="entry name" value="PAS"/>
    <property type="match status" value="1"/>
</dbReference>
<dbReference type="InterPro" id="IPR050736">
    <property type="entry name" value="Sensor_HK_Regulatory"/>
</dbReference>
<dbReference type="EC" id="2.7.13.3" evidence="3"/>
<dbReference type="InterPro" id="IPR003661">
    <property type="entry name" value="HisK_dim/P_dom"/>
</dbReference>
<evidence type="ECO:0000256" key="6">
    <source>
        <dbReference type="ARBA" id="ARBA00022777"/>
    </source>
</evidence>